<reference evidence="2" key="1">
    <citation type="journal article" date="2023" name="IScience">
        <title>Live-bearing cockroach genome reveals convergent evolutionary mechanisms linked to viviparity in insects and beyond.</title>
        <authorList>
            <person name="Fouks B."/>
            <person name="Harrison M.C."/>
            <person name="Mikhailova A.A."/>
            <person name="Marchal E."/>
            <person name="English S."/>
            <person name="Carruthers M."/>
            <person name="Jennings E.C."/>
            <person name="Chiamaka E.L."/>
            <person name="Frigard R.A."/>
            <person name="Pippel M."/>
            <person name="Attardo G.M."/>
            <person name="Benoit J.B."/>
            <person name="Bornberg-Bauer E."/>
            <person name="Tobe S.S."/>
        </authorList>
    </citation>
    <scope>NUCLEOTIDE SEQUENCE</scope>
    <source>
        <strain evidence="2">Stay&amp;Tobe</strain>
    </source>
</reference>
<evidence type="ECO:0000313" key="3">
    <source>
        <dbReference type="Proteomes" id="UP001233999"/>
    </source>
</evidence>
<proteinExistence type="predicted"/>
<name>A0AAD7Z8Q8_DIPPU</name>
<evidence type="ECO:0000313" key="2">
    <source>
        <dbReference type="EMBL" id="KAJ9575850.1"/>
    </source>
</evidence>
<organism evidence="2 3">
    <name type="scientific">Diploptera punctata</name>
    <name type="common">Pacific beetle cockroach</name>
    <dbReference type="NCBI Taxonomy" id="6984"/>
    <lineage>
        <taxon>Eukaryota</taxon>
        <taxon>Metazoa</taxon>
        <taxon>Ecdysozoa</taxon>
        <taxon>Arthropoda</taxon>
        <taxon>Hexapoda</taxon>
        <taxon>Insecta</taxon>
        <taxon>Pterygota</taxon>
        <taxon>Neoptera</taxon>
        <taxon>Polyneoptera</taxon>
        <taxon>Dictyoptera</taxon>
        <taxon>Blattodea</taxon>
        <taxon>Blaberoidea</taxon>
        <taxon>Blaberidae</taxon>
        <taxon>Diplopterinae</taxon>
        <taxon>Diploptera</taxon>
    </lineage>
</organism>
<comment type="caution">
    <text evidence="2">The sequence shown here is derived from an EMBL/GenBank/DDBJ whole genome shotgun (WGS) entry which is preliminary data.</text>
</comment>
<evidence type="ECO:0000256" key="1">
    <source>
        <dbReference type="SAM" id="MobiDB-lite"/>
    </source>
</evidence>
<keyword evidence="3" id="KW-1185">Reference proteome</keyword>
<dbReference type="AlphaFoldDB" id="A0AAD7Z8Q8"/>
<protein>
    <submittedName>
        <fullName evidence="2">Uncharacterized protein</fullName>
    </submittedName>
</protein>
<feature type="region of interest" description="Disordered" evidence="1">
    <location>
        <begin position="102"/>
        <end position="149"/>
    </location>
</feature>
<reference evidence="2" key="2">
    <citation type="submission" date="2023-05" db="EMBL/GenBank/DDBJ databases">
        <authorList>
            <person name="Fouks B."/>
        </authorList>
    </citation>
    <scope>NUCLEOTIDE SEQUENCE</scope>
    <source>
        <strain evidence="2">Stay&amp;Tobe</strain>
        <tissue evidence="2">Testes</tissue>
    </source>
</reference>
<feature type="compositionally biased region" description="Basic and acidic residues" evidence="1">
    <location>
        <begin position="137"/>
        <end position="149"/>
    </location>
</feature>
<accession>A0AAD7Z8Q8</accession>
<dbReference type="EMBL" id="JASPKZ010009819">
    <property type="protein sequence ID" value="KAJ9575850.1"/>
    <property type="molecule type" value="Genomic_DNA"/>
</dbReference>
<dbReference type="Proteomes" id="UP001233999">
    <property type="component" value="Unassembled WGS sequence"/>
</dbReference>
<sequence length="512" mass="57396">MMARVLHNRQKNVSSAIFGALSTSVSTSTSNEDKTLKGNKQISTTKKSELKPVKNVGAKLKQRKLPEIKHNLASKLRMVKANPLLEERGIITLPEKYKKGLERIDKKNKRRSSRIDNPSKSVGKHNVGRRSLSVDGSCKKLADSRTQEENSKIKRFHSVTGLNIPVMEGEEEFENEIFPLPLTPVNIQTPHKSRYASLTNSVGRKSMISPSTLYTPTPEVMRKQLSDWLKKRGKSFGSFHHLQCFGLHANNKTSSFRKSILCATPNMSNKCSKKPLVSEEEPCSSAMTQPPAALYSGEIRENSVSENKENEYTQNYGTIPTDALEDLINVIKLGYPLEKCNQWLTLICQSFPSVKEVPVYWECFALVEEARGDLKSAVDCYERAIIRGAPPEKVSDSLDQLMEKFNLLNIYPNVHKDGSGETPRKLVLDARNIFKSTIIRFALQQKAVRSLSTNLGVPATSLNYIATPVRRSTRPSSSRYSVTPGVLCLKSLNQLEPEIRKSVIFEPNNAFN</sequence>
<gene>
    <name evidence="2" type="ORF">L9F63_007308</name>
</gene>